<dbReference type="Proteomes" id="UP001275049">
    <property type="component" value="Unassembled WGS sequence"/>
</dbReference>
<evidence type="ECO:0000256" key="3">
    <source>
        <dbReference type="ARBA" id="ARBA00022692"/>
    </source>
</evidence>
<evidence type="ECO:0000313" key="8">
    <source>
        <dbReference type="EMBL" id="MDY5133576.1"/>
    </source>
</evidence>
<evidence type="ECO:0000256" key="6">
    <source>
        <dbReference type="SAM" id="Phobius"/>
    </source>
</evidence>
<feature type="transmembrane region" description="Helical" evidence="6">
    <location>
        <begin position="294"/>
        <end position="315"/>
    </location>
</feature>
<sequence length="463" mass="49518">MRSTDWPLVRLARKELAKDLAPWIALAFTSAFTAMGVSFYIGSLVRGSGFDGQIGQAYVESGSTGIVLLILVSVFAISSSSRVAVTLQRRDIVVWRLAGVSEQQAKIVALVEISIATAVGTLVGAAGAFGLWPIWRLVLHAADMPYALTLGVPPLAVFPIVVFALSVTAVLGGMKAGRQAANVRPVLVLKSDSVAVRRFSWGSWLVGGLALYLIGYLLFLANRTSPHSSITDITQKTTFIYLGTALAYAVLVGSVGKYFVGRFLRVWTAVVPKRWSKSWFLASRQSEHDLEISTALVIPLTVSLVLVTGVFGYVGQAQDAARAFGVAFAGKGIDIGGLVQLLGLPVLISLINAGGIAIATGAKKRRDASMLFVLGATKRQLYSKLVFESVMLVGTALLISLMVYFVNGLGFYLAVRYGPIPDASFIWPSLTPFVLALLGLGIFLVSSLSTHRRLDYVQSGDIK</sequence>
<feature type="transmembrane region" description="Helical" evidence="6">
    <location>
        <begin position="239"/>
        <end position="260"/>
    </location>
</feature>
<feature type="transmembrane region" description="Helical" evidence="6">
    <location>
        <begin position="107"/>
        <end position="135"/>
    </location>
</feature>
<organism evidence="8 9">
    <name type="scientific">Actinotignum urinale</name>
    <dbReference type="NCBI Taxonomy" id="190146"/>
    <lineage>
        <taxon>Bacteria</taxon>
        <taxon>Bacillati</taxon>
        <taxon>Actinomycetota</taxon>
        <taxon>Actinomycetes</taxon>
        <taxon>Actinomycetales</taxon>
        <taxon>Actinomycetaceae</taxon>
        <taxon>Actinotignum</taxon>
    </lineage>
</organism>
<evidence type="ECO:0000256" key="4">
    <source>
        <dbReference type="ARBA" id="ARBA00022989"/>
    </source>
</evidence>
<keyword evidence="3 6" id="KW-0812">Transmembrane</keyword>
<evidence type="ECO:0000256" key="1">
    <source>
        <dbReference type="ARBA" id="ARBA00004651"/>
    </source>
</evidence>
<name>A0ABU5G8N8_9ACTO</name>
<dbReference type="Pfam" id="PF02687">
    <property type="entry name" value="FtsX"/>
    <property type="match status" value="1"/>
</dbReference>
<protein>
    <submittedName>
        <fullName evidence="8">FtsX-like permease family protein</fullName>
    </submittedName>
</protein>
<comment type="subcellular location">
    <subcellularLocation>
        <location evidence="1">Cell membrane</location>
        <topology evidence="1">Multi-pass membrane protein</topology>
    </subcellularLocation>
</comment>
<feature type="transmembrane region" description="Helical" evidence="6">
    <location>
        <begin position="335"/>
        <end position="360"/>
    </location>
</feature>
<comment type="caution">
    <text evidence="8">The sequence shown here is derived from an EMBL/GenBank/DDBJ whole genome shotgun (WGS) entry which is preliminary data.</text>
</comment>
<feature type="transmembrane region" description="Helical" evidence="6">
    <location>
        <begin position="425"/>
        <end position="445"/>
    </location>
</feature>
<keyword evidence="2" id="KW-1003">Cell membrane</keyword>
<dbReference type="InterPro" id="IPR003838">
    <property type="entry name" value="ABC3_permease_C"/>
</dbReference>
<evidence type="ECO:0000313" key="9">
    <source>
        <dbReference type="Proteomes" id="UP001275049"/>
    </source>
</evidence>
<accession>A0ABU5G8N8</accession>
<proteinExistence type="predicted"/>
<feature type="transmembrane region" description="Helical" evidence="6">
    <location>
        <begin position="199"/>
        <end position="219"/>
    </location>
</feature>
<keyword evidence="4 6" id="KW-1133">Transmembrane helix</keyword>
<feature type="domain" description="ABC3 transporter permease C-terminal" evidence="7">
    <location>
        <begin position="66"/>
        <end position="172"/>
    </location>
</feature>
<keyword evidence="5 6" id="KW-0472">Membrane</keyword>
<evidence type="ECO:0000256" key="2">
    <source>
        <dbReference type="ARBA" id="ARBA00022475"/>
    </source>
</evidence>
<reference evidence="8 9" key="1">
    <citation type="submission" date="2023-10" db="EMBL/GenBank/DDBJ databases">
        <title>Whole Genome based description of the genera Actinobaculum and Actinotignum reveals a complex phylogenetic relationship within the species included in the genus Actinotignum.</title>
        <authorList>
            <person name="Jensen C.S."/>
            <person name="Dargis R."/>
            <person name="Kemp M."/>
            <person name="Christensen J.J."/>
        </authorList>
    </citation>
    <scope>NUCLEOTIDE SEQUENCE [LARGE SCALE GENOMIC DNA]</scope>
    <source>
        <strain evidence="8 9">SLA_B974</strain>
    </source>
</reference>
<feature type="transmembrane region" description="Helical" evidence="6">
    <location>
        <begin position="20"/>
        <end position="45"/>
    </location>
</feature>
<keyword evidence="9" id="KW-1185">Reference proteome</keyword>
<dbReference type="EMBL" id="JAWNGA010000014">
    <property type="protein sequence ID" value="MDY5133576.1"/>
    <property type="molecule type" value="Genomic_DNA"/>
</dbReference>
<feature type="transmembrane region" description="Helical" evidence="6">
    <location>
        <begin position="155"/>
        <end position="174"/>
    </location>
</feature>
<dbReference type="RefSeq" id="WP_278605972.1">
    <property type="nucleotide sequence ID" value="NZ_CP171105.1"/>
</dbReference>
<evidence type="ECO:0000256" key="5">
    <source>
        <dbReference type="ARBA" id="ARBA00023136"/>
    </source>
</evidence>
<feature type="transmembrane region" description="Helical" evidence="6">
    <location>
        <begin position="381"/>
        <end position="405"/>
    </location>
</feature>
<gene>
    <name evidence="8" type="ORF">R6G86_07470</name>
</gene>
<feature type="transmembrane region" description="Helical" evidence="6">
    <location>
        <begin position="65"/>
        <end position="87"/>
    </location>
</feature>
<evidence type="ECO:0000259" key="7">
    <source>
        <dbReference type="Pfam" id="PF02687"/>
    </source>
</evidence>